<proteinExistence type="inferred from homology"/>
<accession>A0ABX1XIV5</accession>
<evidence type="ECO:0000259" key="2">
    <source>
        <dbReference type="Pfam" id="PF04984"/>
    </source>
</evidence>
<dbReference type="InterPro" id="IPR020287">
    <property type="entry name" value="Tail_sheath_C"/>
</dbReference>
<organism evidence="6 7">
    <name type="scientific">Paenibacillus plantarum</name>
    <dbReference type="NCBI Taxonomy" id="2654975"/>
    <lineage>
        <taxon>Bacteria</taxon>
        <taxon>Bacillati</taxon>
        <taxon>Bacillota</taxon>
        <taxon>Bacilli</taxon>
        <taxon>Bacillales</taxon>
        <taxon>Paenibacillaceae</taxon>
        <taxon>Paenibacillus</taxon>
    </lineage>
</organism>
<protein>
    <submittedName>
        <fullName evidence="6">Phage tail sheath protein</fullName>
    </submittedName>
</protein>
<dbReference type="Pfam" id="PF22671">
    <property type="entry name" value="Gp18_domIII_N"/>
    <property type="match status" value="1"/>
</dbReference>
<dbReference type="Pfam" id="PF17481">
    <property type="entry name" value="Phage_sheath_domII"/>
    <property type="match status" value="1"/>
</dbReference>
<dbReference type="Gene3D" id="3.30.360.90">
    <property type="match status" value="1"/>
</dbReference>
<evidence type="ECO:0000313" key="7">
    <source>
        <dbReference type="Proteomes" id="UP000653578"/>
    </source>
</evidence>
<reference evidence="6 7" key="1">
    <citation type="submission" date="2019-10" db="EMBL/GenBank/DDBJ databases">
        <title>Description of Paenibacillus humi sp. nov.</title>
        <authorList>
            <person name="Carlier A."/>
            <person name="Qi S."/>
        </authorList>
    </citation>
    <scope>NUCLEOTIDE SEQUENCE [LARGE SCALE GENOMIC DNA]</scope>
    <source>
        <strain evidence="6 7">LMG 31461</strain>
    </source>
</reference>
<evidence type="ECO:0000259" key="4">
    <source>
        <dbReference type="Pfam" id="PF17482"/>
    </source>
</evidence>
<dbReference type="Gene3D" id="3.30.1490.360">
    <property type="match status" value="1"/>
</dbReference>
<feature type="domain" description="Tail sheath protein Gp18-like" evidence="5">
    <location>
        <begin position="32"/>
        <end position="89"/>
    </location>
</feature>
<evidence type="ECO:0000259" key="5">
    <source>
        <dbReference type="Pfam" id="PF22671"/>
    </source>
</evidence>
<comment type="similarity">
    <text evidence="1">Belongs to the myoviridae tail sheath protein family.</text>
</comment>
<evidence type="ECO:0000256" key="1">
    <source>
        <dbReference type="ARBA" id="ARBA00008005"/>
    </source>
</evidence>
<sequence length="437" mass="47488">MAGGTWIVQNKVLPGSYFTFNTDSSLGTLGERGTVTLALKLSWGPSKQILTFQAGDNVKSLLGYDMTDANMLLVRESLKRAGKLLLYRLNTGTKATAVVGSLTATAKYGGLRGNDLKIVIQTNVDDSSKFDVRTLLALEEVDKQTVTNIAGLVANNWITWTGSGSLTASAGASLTGGTDGTILNGDHTDYLTAVELYEFQTMALVSSDPTLKALYVAFNKRLRDDEGLKIQTILENYPSANYEGVISVKNGVILSDGTVLDAASATAWVAGATAAAQVNESLTRVTYDDAIDVSPRYTNTQNQTAVLAGEFLFAQSKGRAIVIQDINSFTSYTPSKDKRFSKNRVLRVLDSINNNLKTIFDNYYIGNVDNNADGRNLLKNEYVKYMEALQKIGAIENFDSQTDITITQGEDTDAVYTEFAVQPVDAIEKIYNKVRVK</sequence>
<dbReference type="Pfam" id="PF04984">
    <property type="entry name" value="Phage_sheath_1"/>
    <property type="match status" value="1"/>
</dbReference>
<dbReference type="Proteomes" id="UP000653578">
    <property type="component" value="Unassembled WGS sequence"/>
</dbReference>
<dbReference type="Gene3D" id="3.40.50.11790">
    <property type="match status" value="1"/>
</dbReference>
<dbReference type="InterPro" id="IPR035326">
    <property type="entry name" value="Beta_sandwich_Seath"/>
</dbReference>
<keyword evidence="7" id="KW-1185">Reference proteome</keyword>
<feature type="domain" description="Tail sheath protein subtilisin-like" evidence="2">
    <location>
        <begin position="181"/>
        <end position="328"/>
    </location>
</feature>
<comment type="caution">
    <text evidence="6">The sequence shown here is derived from an EMBL/GenBank/DDBJ whole genome shotgun (WGS) entry which is preliminary data.</text>
</comment>
<feature type="domain" description="Phage tail sheath protein-like beta-sandwich" evidence="3">
    <location>
        <begin position="90"/>
        <end position="179"/>
    </location>
</feature>
<dbReference type="InterPro" id="IPR054564">
    <property type="entry name" value="Gp18_domIII_N"/>
</dbReference>
<gene>
    <name evidence="6" type="ORF">GC096_30635</name>
</gene>
<name>A0ABX1XIV5_9BACL</name>
<dbReference type="InterPro" id="IPR035089">
    <property type="entry name" value="Phage_sheath_subtilisin"/>
</dbReference>
<evidence type="ECO:0000259" key="3">
    <source>
        <dbReference type="Pfam" id="PF17481"/>
    </source>
</evidence>
<dbReference type="Gene3D" id="2.60.40.4290">
    <property type="match status" value="1"/>
</dbReference>
<feature type="domain" description="Tail sheath protein C-terminal" evidence="4">
    <location>
        <begin position="335"/>
        <end position="436"/>
    </location>
</feature>
<dbReference type="Gene3D" id="3.30.1370.220">
    <property type="match status" value="1"/>
</dbReference>
<evidence type="ECO:0000313" key="6">
    <source>
        <dbReference type="EMBL" id="NOU68387.1"/>
    </source>
</evidence>
<dbReference type="Pfam" id="PF17482">
    <property type="entry name" value="Phage_sheath_1C"/>
    <property type="match status" value="1"/>
</dbReference>
<dbReference type="EMBL" id="WHNY01000075">
    <property type="protein sequence ID" value="NOU68387.1"/>
    <property type="molecule type" value="Genomic_DNA"/>
</dbReference>